<evidence type="ECO:0000256" key="8">
    <source>
        <dbReference type="ARBA" id="ARBA00052751"/>
    </source>
</evidence>
<dbReference type="NCBIfam" id="TIGR00113">
    <property type="entry name" value="queA"/>
    <property type="match status" value="1"/>
</dbReference>
<dbReference type="PANTHER" id="PTHR30307:SF0">
    <property type="entry name" value="S-ADENOSYLMETHIONINE:TRNA RIBOSYLTRANSFERASE-ISOMERASE"/>
    <property type="match status" value="1"/>
</dbReference>
<dbReference type="Proteomes" id="UP000287224">
    <property type="component" value="Unassembled WGS sequence"/>
</dbReference>
<dbReference type="FunFam" id="2.40.10.240:FF:000002">
    <property type="entry name" value="S-adenosylmethionine:tRNA ribosyltransferase-isomerase"/>
    <property type="match status" value="1"/>
</dbReference>
<evidence type="ECO:0000256" key="9">
    <source>
        <dbReference type="ARBA" id="ARBA00061210"/>
    </source>
</evidence>
<dbReference type="UniPathway" id="UPA00392"/>
<dbReference type="Gene3D" id="2.40.10.240">
    <property type="entry name" value="QueA-like"/>
    <property type="match status" value="1"/>
</dbReference>
<evidence type="ECO:0000313" key="15">
    <source>
        <dbReference type="Proteomes" id="UP000287224"/>
    </source>
</evidence>
<evidence type="ECO:0000256" key="6">
    <source>
        <dbReference type="ARBA" id="ARBA00022691"/>
    </source>
</evidence>
<comment type="catalytic activity">
    <reaction evidence="8 13">
        <text>7-aminomethyl-7-carbaguanosine(34) in tRNA + S-adenosyl-L-methionine = epoxyqueuosine(34) in tRNA + adenine + L-methionine + 2 H(+)</text>
        <dbReference type="Rhea" id="RHEA:32155"/>
        <dbReference type="Rhea" id="RHEA-COMP:10342"/>
        <dbReference type="Rhea" id="RHEA-COMP:18582"/>
        <dbReference type="ChEBI" id="CHEBI:15378"/>
        <dbReference type="ChEBI" id="CHEBI:16708"/>
        <dbReference type="ChEBI" id="CHEBI:57844"/>
        <dbReference type="ChEBI" id="CHEBI:59789"/>
        <dbReference type="ChEBI" id="CHEBI:82833"/>
        <dbReference type="ChEBI" id="CHEBI:194443"/>
        <dbReference type="EC" id="2.4.99.17"/>
    </reaction>
</comment>
<comment type="subunit">
    <text evidence="3 13">Monomer.</text>
</comment>
<keyword evidence="7 13" id="KW-0671">Queuosine biosynthesis</keyword>
<dbReference type="Gene3D" id="3.40.1780.10">
    <property type="entry name" value="QueA-like"/>
    <property type="match status" value="1"/>
</dbReference>
<dbReference type="FunFam" id="3.40.1780.10:FF:000001">
    <property type="entry name" value="S-adenosylmethionine:tRNA ribosyltransferase-isomerase"/>
    <property type="match status" value="1"/>
</dbReference>
<comment type="function">
    <text evidence="13">Transfers and isomerizes the ribose moiety from AdoMet to the 7-aminomethyl group of 7-deazaguanine (preQ1-tRNA) to give epoxyqueuosine (oQ-tRNA).</text>
</comment>
<proteinExistence type="inferred from homology"/>
<accession>A0A401ZE18</accession>
<evidence type="ECO:0000256" key="5">
    <source>
        <dbReference type="ARBA" id="ARBA00022679"/>
    </source>
</evidence>
<keyword evidence="5 13" id="KW-0808">Transferase</keyword>
<evidence type="ECO:0000313" key="14">
    <source>
        <dbReference type="EMBL" id="GCE04938.1"/>
    </source>
</evidence>
<evidence type="ECO:0000256" key="13">
    <source>
        <dbReference type="HAMAP-Rule" id="MF_00113"/>
    </source>
</evidence>
<dbReference type="InterPro" id="IPR003699">
    <property type="entry name" value="QueA"/>
</dbReference>
<dbReference type="PANTHER" id="PTHR30307">
    <property type="entry name" value="S-ADENOSYLMETHIONINE:TRNA RIBOSYLTRANSFERASE-ISOMERASE"/>
    <property type="match status" value="1"/>
</dbReference>
<dbReference type="AlphaFoldDB" id="A0A401ZE18"/>
<dbReference type="InterPro" id="IPR042119">
    <property type="entry name" value="QueA_dom2"/>
</dbReference>
<dbReference type="EC" id="2.4.99.17" evidence="10 13"/>
<keyword evidence="4 13" id="KW-0963">Cytoplasm</keyword>
<evidence type="ECO:0000256" key="2">
    <source>
        <dbReference type="ARBA" id="ARBA00004691"/>
    </source>
</evidence>
<dbReference type="SUPFAM" id="SSF111337">
    <property type="entry name" value="QueA-like"/>
    <property type="match status" value="1"/>
</dbReference>
<protein>
    <recommendedName>
        <fullName evidence="11 13">S-adenosylmethionine:tRNA ribosyltransferase-isomerase</fullName>
        <ecNumber evidence="10 13">2.4.99.17</ecNumber>
    </recommendedName>
    <alternativeName>
        <fullName evidence="12 13">Queuosine biosynthesis protein QueA</fullName>
    </alternativeName>
</protein>
<organism evidence="14 15">
    <name type="scientific">Dictyobacter aurantiacus</name>
    <dbReference type="NCBI Taxonomy" id="1936993"/>
    <lineage>
        <taxon>Bacteria</taxon>
        <taxon>Bacillati</taxon>
        <taxon>Chloroflexota</taxon>
        <taxon>Ktedonobacteria</taxon>
        <taxon>Ktedonobacterales</taxon>
        <taxon>Dictyobacteraceae</taxon>
        <taxon>Dictyobacter</taxon>
    </lineage>
</organism>
<reference evidence="15" key="1">
    <citation type="submission" date="2018-12" db="EMBL/GenBank/DDBJ databases">
        <title>Tengunoibacter tsumagoiensis gen. nov., sp. nov., Dictyobacter kobayashii sp. nov., D. alpinus sp. nov., and D. joshuensis sp. nov. and description of Dictyobacteraceae fam. nov. within the order Ktedonobacterales isolated from Tengu-no-mugimeshi.</title>
        <authorList>
            <person name="Wang C.M."/>
            <person name="Zheng Y."/>
            <person name="Sakai Y."/>
            <person name="Toyoda A."/>
            <person name="Minakuchi Y."/>
            <person name="Abe K."/>
            <person name="Yokota A."/>
            <person name="Yabe S."/>
        </authorList>
    </citation>
    <scope>NUCLEOTIDE SEQUENCE [LARGE SCALE GENOMIC DNA]</scope>
    <source>
        <strain evidence="15">S-27</strain>
    </source>
</reference>
<dbReference type="GO" id="GO:0008616">
    <property type="term" value="P:tRNA queuosine(34) biosynthetic process"/>
    <property type="evidence" value="ECO:0007669"/>
    <property type="project" value="UniProtKB-UniRule"/>
</dbReference>
<dbReference type="EMBL" id="BIFQ01000001">
    <property type="protein sequence ID" value="GCE04938.1"/>
    <property type="molecule type" value="Genomic_DNA"/>
</dbReference>
<dbReference type="GO" id="GO:0051075">
    <property type="term" value="F:S-adenosylmethionine:tRNA ribosyltransferase-isomerase activity"/>
    <property type="evidence" value="ECO:0007669"/>
    <property type="project" value="UniProtKB-EC"/>
</dbReference>
<evidence type="ECO:0000256" key="1">
    <source>
        <dbReference type="ARBA" id="ARBA00004496"/>
    </source>
</evidence>
<evidence type="ECO:0000256" key="7">
    <source>
        <dbReference type="ARBA" id="ARBA00022785"/>
    </source>
</evidence>
<keyword evidence="15" id="KW-1185">Reference proteome</keyword>
<keyword evidence="14" id="KW-0413">Isomerase</keyword>
<comment type="subcellular location">
    <subcellularLocation>
        <location evidence="1 13">Cytoplasm</location>
    </subcellularLocation>
</comment>
<keyword evidence="6 13" id="KW-0949">S-adenosyl-L-methionine</keyword>
<evidence type="ECO:0000256" key="11">
    <source>
        <dbReference type="ARBA" id="ARBA00069325"/>
    </source>
</evidence>
<evidence type="ECO:0000256" key="4">
    <source>
        <dbReference type="ARBA" id="ARBA00022490"/>
    </source>
</evidence>
<dbReference type="NCBIfam" id="NF001140">
    <property type="entry name" value="PRK00147.1"/>
    <property type="match status" value="1"/>
</dbReference>
<dbReference type="HAMAP" id="MF_00113">
    <property type="entry name" value="QueA"/>
    <property type="match status" value="1"/>
</dbReference>
<sequence length="365" mass="41290">MDNNLKISDFDYDLPIELIAQTPIEPRDASRLLVVRREDKTFTHRHFRDLGEFLRPGDLLIANQSRVIPARLLGYRPQTNGSAEVLLLTERNELGPDHWEALVRPGRRLREGAIIHFGPQDQPPRLIGEIQQRTEAGGRIVHFTVPDQQANSDDPYQLLSVRQRIDEIGRMPLPPYIHETLEDQERYQTVYARIQGSAAAPTAGLHFTPELLDHLRQQGVRTGFVTLHVGLDTFRPVEHENVSEHKMHSEEIELDAETAVLINETRQAGGRVVAVGTTSVRVLESVASIYDGEIAPYKGSTSLFITPGTPFRAVDAMITNFHLPRSTLLLLVSAFMGKELMEQAYQEAIKERYRFFSFGDAMLLL</sequence>
<comment type="similarity">
    <text evidence="9 13">Belongs to the QueA family.</text>
</comment>
<gene>
    <name evidence="13 14" type="primary">queA</name>
    <name evidence="14" type="ORF">KDAU_22670</name>
</gene>
<dbReference type="InterPro" id="IPR036100">
    <property type="entry name" value="QueA_sf"/>
</dbReference>
<dbReference type="GO" id="GO:0005737">
    <property type="term" value="C:cytoplasm"/>
    <property type="evidence" value="ECO:0007669"/>
    <property type="project" value="UniProtKB-SubCell"/>
</dbReference>
<comment type="caution">
    <text evidence="14">The sequence shown here is derived from an EMBL/GenBank/DDBJ whole genome shotgun (WGS) entry which is preliminary data.</text>
</comment>
<name>A0A401ZE18_9CHLR</name>
<comment type="pathway">
    <text evidence="2 13">tRNA modification; tRNA-queuosine biosynthesis.</text>
</comment>
<dbReference type="InterPro" id="IPR042118">
    <property type="entry name" value="QueA_dom1"/>
</dbReference>
<evidence type="ECO:0000256" key="12">
    <source>
        <dbReference type="ARBA" id="ARBA00076160"/>
    </source>
</evidence>
<dbReference type="Pfam" id="PF02547">
    <property type="entry name" value="Queuosine_synth"/>
    <property type="match status" value="1"/>
</dbReference>
<evidence type="ECO:0000256" key="10">
    <source>
        <dbReference type="ARBA" id="ARBA00066503"/>
    </source>
</evidence>
<evidence type="ECO:0000256" key="3">
    <source>
        <dbReference type="ARBA" id="ARBA00011245"/>
    </source>
</evidence>